<dbReference type="Proteomes" id="UP000321827">
    <property type="component" value="Unassembled WGS sequence"/>
</dbReference>
<dbReference type="Gene3D" id="3.40.1520.10">
    <property type="entry name" value="Ta1353-like"/>
    <property type="match status" value="1"/>
</dbReference>
<dbReference type="EMBL" id="BJXN01000004">
    <property type="protein sequence ID" value="GEM89359.1"/>
    <property type="molecule type" value="Genomic_DNA"/>
</dbReference>
<gene>
    <name evidence="1" type="ORF">ODE01S_07930</name>
</gene>
<comment type="caution">
    <text evidence="1">The sequence shown here is derived from an EMBL/GenBank/DDBJ whole genome shotgun (WGS) entry which is preliminary data.</text>
</comment>
<dbReference type="SUPFAM" id="SSF103165">
    <property type="entry name" value="Ta1353-like"/>
    <property type="match status" value="1"/>
</dbReference>
<accession>A0A511RI86</accession>
<dbReference type="Pfam" id="PF04008">
    <property type="entry name" value="Adenosine_kin"/>
    <property type="match status" value="1"/>
</dbReference>
<reference evidence="1 2" key="1">
    <citation type="submission" date="2019-07" db="EMBL/GenBank/DDBJ databases">
        <title>Whole genome shotgun sequence of Oceanithermus desulfurans NBRC 100063.</title>
        <authorList>
            <person name="Hosoyama A."/>
            <person name="Uohara A."/>
            <person name="Ohji S."/>
            <person name="Ichikawa N."/>
        </authorList>
    </citation>
    <scope>NUCLEOTIDE SEQUENCE [LARGE SCALE GENOMIC DNA]</scope>
    <source>
        <strain evidence="1 2">NBRC 100063</strain>
    </source>
</reference>
<dbReference type="PANTHER" id="PTHR36155:SF1">
    <property type="entry name" value="BLL5354 PROTEIN"/>
    <property type="match status" value="1"/>
</dbReference>
<evidence type="ECO:0000313" key="1">
    <source>
        <dbReference type="EMBL" id="GEM89359.1"/>
    </source>
</evidence>
<organism evidence="1 2">
    <name type="scientific">Oceanithermus desulfurans NBRC 100063</name>
    <dbReference type="NCBI Taxonomy" id="1227550"/>
    <lineage>
        <taxon>Bacteria</taxon>
        <taxon>Thermotogati</taxon>
        <taxon>Deinococcota</taxon>
        <taxon>Deinococci</taxon>
        <taxon>Thermales</taxon>
        <taxon>Thermaceae</taxon>
        <taxon>Oceanithermus</taxon>
    </lineage>
</organism>
<proteinExistence type="predicted"/>
<dbReference type="PANTHER" id="PTHR36155">
    <property type="entry name" value="BLL5354 PROTEIN"/>
    <property type="match status" value="1"/>
</dbReference>
<protein>
    <submittedName>
        <fullName evidence="1">Membrane protein</fullName>
    </submittedName>
</protein>
<dbReference type="InterPro" id="IPR007153">
    <property type="entry name" value="Adenosine_kinase"/>
</dbReference>
<dbReference type="InterPro" id="IPR036902">
    <property type="entry name" value="Ta1353-like_sf"/>
</dbReference>
<sequence>MPPCYHPPAYNKVMELKKVPIEKPETVNVILGHAHFIKTVEDLHEALVQSVPGIRFGLAFNEASQERLVRKSGSDDALVELAVKNALAVGAGHFFIVVLGEGVFPINVMHALRTVPEVVGLYAATANPVAVLVAEDGDQRAVLGVFDGQTPLGVEDEAATAHRKGFLRTIGYKLG</sequence>
<name>A0A511RI86_9DEIN</name>
<dbReference type="AlphaFoldDB" id="A0A511RI86"/>
<evidence type="ECO:0000313" key="2">
    <source>
        <dbReference type="Proteomes" id="UP000321827"/>
    </source>
</evidence>